<reference evidence="3 4" key="1">
    <citation type="journal article" date="2013" name="Mar. Genomics">
        <title>Expression of sulfatases in Rhodopirellula baltica and the diversity of sulfatases in the genus Rhodopirellula.</title>
        <authorList>
            <person name="Wegner C.E."/>
            <person name="Richter-Heitmann T."/>
            <person name="Klindworth A."/>
            <person name="Klockow C."/>
            <person name="Richter M."/>
            <person name="Achstetter T."/>
            <person name="Glockner F.O."/>
            <person name="Harder J."/>
        </authorList>
    </citation>
    <scope>NUCLEOTIDE SEQUENCE [LARGE SCALE GENOMIC DNA]</scope>
    <source>
        <strain evidence="3 4">SM41</strain>
    </source>
</reference>
<dbReference type="GO" id="GO:0030246">
    <property type="term" value="F:carbohydrate binding"/>
    <property type="evidence" value="ECO:0007669"/>
    <property type="project" value="InterPro"/>
</dbReference>
<evidence type="ECO:0000313" key="3">
    <source>
        <dbReference type="EMBL" id="EMI56390.1"/>
    </source>
</evidence>
<evidence type="ECO:0000256" key="1">
    <source>
        <dbReference type="SAM" id="MobiDB-lite"/>
    </source>
</evidence>
<gene>
    <name evidence="3" type="ORF">RSSM_02185</name>
</gene>
<feature type="compositionally biased region" description="Polar residues" evidence="1">
    <location>
        <begin position="55"/>
        <end position="69"/>
    </location>
</feature>
<sequence length="267" mass="28264">MTGLTTATAIPFAPAAISPTTVPAPPIVSISHTITPTSQSPASLSTASSLDTAPNLSATSGSNAPSNTYGPLAADPADDNISTVPETIATVSVDQVTDLRAAEIRFQYDPSAIQLEKQDIQAGDAWGDQAAVLSNIDTETGIVTAFVFSVEPIENTEGDLIDIHLPSPPDFASSASPKIELQEVRLNEEEVTFNKVAPAPHRSAIAPIAPAAIASPVMPPVHSRPHRFDENFIGPIRPEYVDSALQDPHFLAHPQTYFKQRFTASRP</sequence>
<dbReference type="AlphaFoldDB" id="M5U4K9"/>
<evidence type="ECO:0000313" key="4">
    <source>
        <dbReference type="Proteomes" id="UP000011885"/>
    </source>
</evidence>
<keyword evidence="4" id="KW-1185">Reference proteome</keyword>
<dbReference type="Gene3D" id="2.60.40.680">
    <property type="match status" value="1"/>
</dbReference>
<dbReference type="EMBL" id="ANOH01000152">
    <property type="protein sequence ID" value="EMI56390.1"/>
    <property type="molecule type" value="Genomic_DNA"/>
</dbReference>
<feature type="region of interest" description="Disordered" evidence="1">
    <location>
        <begin position="33"/>
        <end position="78"/>
    </location>
</feature>
<dbReference type="InterPro" id="IPR002102">
    <property type="entry name" value="Cohesin_dom"/>
</dbReference>
<organism evidence="3 4">
    <name type="scientific">Rhodopirellula sallentina SM41</name>
    <dbReference type="NCBI Taxonomy" id="1263870"/>
    <lineage>
        <taxon>Bacteria</taxon>
        <taxon>Pseudomonadati</taxon>
        <taxon>Planctomycetota</taxon>
        <taxon>Planctomycetia</taxon>
        <taxon>Pirellulales</taxon>
        <taxon>Pirellulaceae</taxon>
        <taxon>Rhodopirellula</taxon>
    </lineage>
</organism>
<protein>
    <submittedName>
        <fullName evidence="3">Fibrinogen-binding protein</fullName>
    </submittedName>
</protein>
<accession>M5U4K9</accession>
<proteinExistence type="predicted"/>
<dbReference type="GO" id="GO:0000272">
    <property type="term" value="P:polysaccharide catabolic process"/>
    <property type="evidence" value="ECO:0007669"/>
    <property type="project" value="InterPro"/>
</dbReference>
<dbReference type="PATRIC" id="fig|1263870.3.peg.2330"/>
<dbReference type="Pfam" id="PF00963">
    <property type="entry name" value="Cohesin"/>
    <property type="match status" value="1"/>
</dbReference>
<feature type="compositionally biased region" description="Low complexity" evidence="1">
    <location>
        <begin position="35"/>
        <end position="54"/>
    </location>
</feature>
<dbReference type="OrthoDB" id="266625at2"/>
<feature type="domain" description="Cohesin" evidence="2">
    <location>
        <begin position="89"/>
        <end position="164"/>
    </location>
</feature>
<name>M5U4K9_9BACT</name>
<evidence type="ECO:0000259" key="2">
    <source>
        <dbReference type="Pfam" id="PF00963"/>
    </source>
</evidence>
<dbReference type="RefSeq" id="WP_008677452.1">
    <property type="nucleotide sequence ID" value="NZ_ANOH01000152.1"/>
</dbReference>
<comment type="caution">
    <text evidence="3">The sequence shown here is derived from an EMBL/GenBank/DDBJ whole genome shotgun (WGS) entry which is preliminary data.</text>
</comment>
<dbReference type="Proteomes" id="UP000011885">
    <property type="component" value="Unassembled WGS sequence"/>
</dbReference>